<evidence type="ECO:0000313" key="1">
    <source>
        <dbReference type="EMBL" id="EKD44136.1"/>
    </source>
</evidence>
<organism evidence="1">
    <name type="scientific">uncultured bacterium</name>
    <name type="common">gcode 4</name>
    <dbReference type="NCBI Taxonomy" id="1234023"/>
    <lineage>
        <taxon>Bacteria</taxon>
        <taxon>environmental samples</taxon>
    </lineage>
</organism>
<sequence>MASVTIEKEEYTSLLDTLKNYREIIDTYDALMCAAKEKKSGKIRKLWSLKDLMS</sequence>
<dbReference type="EMBL" id="AMFJ01028958">
    <property type="protein sequence ID" value="EKD44136.1"/>
    <property type="molecule type" value="Genomic_DNA"/>
</dbReference>
<comment type="caution">
    <text evidence="1">The sequence shown here is derived from an EMBL/GenBank/DDBJ whole genome shotgun (WGS) entry which is preliminary data.</text>
</comment>
<gene>
    <name evidence="1" type="ORF">ACD_71C00227G0001</name>
</gene>
<accession>K1Z4J7</accession>
<proteinExistence type="predicted"/>
<dbReference type="AlphaFoldDB" id="K1Z4J7"/>
<protein>
    <submittedName>
        <fullName evidence="1">Uncharacterized protein</fullName>
    </submittedName>
</protein>
<reference evidence="1" key="1">
    <citation type="journal article" date="2012" name="Science">
        <title>Fermentation, hydrogen, and sulfur metabolism in multiple uncultivated bacterial phyla.</title>
        <authorList>
            <person name="Wrighton K.C."/>
            <person name="Thomas B.C."/>
            <person name="Sharon I."/>
            <person name="Miller C.S."/>
            <person name="Castelle C.J."/>
            <person name="VerBerkmoes N.C."/>
            <person name="Wilkins M.J."/>
            <person name="Hettich R.L."/>
            <person name="Lipton M.S."/>
            <person name="Williams K.H."/>
            <person name="Long P.E."/>
            <person name="Banfield J.F."/>
        </authorList>
    </citation>
    <scope>NUCLEOTIDE SEQUENCE [LARGE SCALE GENOMIC DNA]</scope>
</reference>
<name>K1Z4J7_9BACT</name>